<evidence type="ECO:0000313" key="1">
    <source>
        <dbReference type="EMBL" id="GAY73631.1"/>
    </source>
</evidence>
<reference evidence="1 2" key="1">
    <citation type="submission" date="2017-11" db="EMBL/GenBank/DDBJ databases">
        <title>Draft Genome Sequence of Lactobacillus curieae NBRC 111893 isolated from Koso, a Japanese sugar-Vegetable Fermented Beverage.</title>
        <authorList>
            <person name="Chiou T.Y."/>
            <person name="Oshima K."/>
            <person name="Suda W."/>
            <person name="Hattori M."/>
            <person name="Takahashi T."/>
        </authorList>
    </citation>
    <scope>NUCLEOTIDE SEQUENCE [LARGE SCALE GENOMIC DNA]</scope>
    <source>
        <strain evidence="1 2">NBRC111893</strain>
    </source>
</reference>
<evidence type="ECO:0000313" key="2">
    <source>
        <dbReference type="Proteomes" id="UP000286974"/>
    </source>
</evidence>
<dbReference type="AlphaFoldDB" id="A0A401FN31"/>
<dbReference type="EMBL" id="BEXA01000003">
    <property type="protein sequence ID" value="GAY73631.1"/>
    <property type="molecule type" value="Genomic_DNA"/>
</dbReference>
<comment type="caution">
    <text evidence="1">The sequence shown here is derived from an EMBL/GenBank/DDBJ whole genome shotgun (WGS) entry which is preliminary data.</text>
</comment>
<organism evidence="1 2">
    <name type="scientific">Lentilactobacillus kosonis</name>
    <dbReference type="NCBI Taxonomy" id="2810561"/>
    <lineage>
        <taxon>Bacteria</taxon>
        <taxon>Bacillati</taxon>
        <taxon>Bacillota</taxon>
        <taxon>Bacilli</taxon>
        <taxon>Lactobacillales</taxon>
        <taxon>Lactobacillaceae</taxon>
        <taxon>Lentilactobacillus</taxon>
    </lineage>
</organism>
<name>A0A401FN31_9LACO</name>
<gene>
    <name evidence="1" type="ORF">NBRC111893_1777</name>
</gene>
<protein>
    <submittedName>
        <fullName evidence="1">Uncharacterized protein</fullName>
    </submittedName>
</protein>
<proteinExistence type="predicted"/>
<accession>A0A401FN31</accession>
<sequence>MHIPIVSPISLEPTNSGIELVEFRSYSISFLLFRSLILTNKYVAQA</sequence>
<keyword evidence="2" id="KW-1185">Reference proteome</keyword>
<dbReference type="Proteomes" id="UP000286974">
    <property type="component" value="Unassembled WGS sequence"/>
</dbReference>